<dbReference type="STRING" id="857340.A0A086T9S4"/>
<evidence type="ECO:0000313" key="4">
    <source>
        <dbReference type="Proteomes" id="UP000029964"/>
    </source>
</evidence>
<dbReference type="AlphaFoldDB" id="A0A086T9S4"/>
<keyword evidence="2" id="KW-1133">Transmembrane helix</keyword>
<proteinExistence type="predicted"/>
<protein>
    <submittedName>
        <fullName evidence="3">Uncharacterized protein</fullName>
    </submittedName>
</protein>
<feature type="transmembrane region" description="Helical" evidence="2">
    <location>
        <begin position="343"/>
        <end position="364"/>
    </location>
</feature>
<comment type="caution">
    <text evidence="3">The sequence shown here is derived from an EMBL/GenBank/DDBJ whole genome shotgun (WGS) entry which is preliminary data.</text>
</comment>
<dbReference type="Proteomes" id="UP000029964">
    <property type="component" value="Unassembled WGS sequence"/>
</dbReference>
<evidence type="ECO:0000256" key="2">
    <source>
        <dbReference type="SAM" id="Phobius"/>
    </source>
</evidence>
<reference evidence="4" key="1">
    <citation type="journal article" date="2014" name="Genome Announc.">
        <title>Genome sequence and annotation of Acremonium chrysogenum, producer of the beta-lactam antibiotic cephalosporin C.</title>
        <authorList>
            <person name="Terfehr D."/>
            <person name="Dahlmann T.A."/>
            <person name="Specht T."/>
            <person name="Zadra I."/>
            <person name="Kuernsteiner H."/>
            <person name="Kueck U."/>
        </authorList>
    </citation>
    <scope>NUCLEOTIDE SEQUENCE [LARGE SCALE GENOMIC DNA]</scope>
    <source>
        <strain evidence="4">ATCC 11550 / CBS 779.69 / DSM 880 / IAM 14645 / JCM 23072 / IMI 49137</strain>
    </source>
</reference>
<dbReference type="HOGENOM" id="CLU_022040_0_0_1"/>
<dbReference type="EMBL" id="JPKY01000023">
    <property type="protein sequence ID" value="KFH46106.1"/>
    <property type="molecule type" value="Genomic_DNA"/>
</dbReference>
<evidence type="ECO:0000313" key="3">
    <source>
        <dbReference type="EMBL" id="KFH46106.1"/>
    </source>
</evidence>
<feature type="region of interest" description="Disordered" evidence="1">
    <location>
        <begin position="446"/>
        <end position="540"/>
    </location>
</feature>
<accession>A0A086T9S4</accession>
<organism evidence="3 4">
    <name type="scientific">Hapsidospora chrysogenum (strain ATCC 11550 / CBS 779.69 / DSM 880 / IAM 14645 / JCM 23072 / IMI 49137)</name>
    <name type="common">Acremonium chrysogenum</name>
    <dbReference type="NCBI Taxonomy" id="857340"/>
    <lineage>
        <taxon>Eukaryota</taxon>
        <taxon>Fungi</taxon>
        <taxon>Dikarya</taxon>
        <taxon>Ascomycota</taxon>
        <taxon>Pezizomycotina</taxon>
        <taxon>Sordariomycetes</taxon>
        <taxon>Hypocreomycetidae</taxon>
        <taxon>Hypocreales</taxon>
        <taxon>Bionectriaceae</taxon>
        <taxon>Hapsidospora</taxon>
    </lineage>
</organism>
<dbReference type="OrthoDB" id="5402307at2759"/>
<feature type="region of interest" description="Disordered" evidence="1">
    <location>
        <begin position="200"/>
        <end position="232"/>
    </location>
</feature>
<gene>
    <name evidence="3" type="ORF">ACRE_030410</name>
</gene>
<keyword evidence="4" id="KW-1185">Reference proteome</keyword>
<feature type="compositionally biased region" description="Basic residues" evidence="1">
    <location>
        <begin position="107"/>
        <end position="122"/>
    </location>
</feature>
<feature type="compositionally biased region" description="Basic and acidic residues" evidence="1">
    <location>
        <begin position="515"/>
        <end position="530"/>
    </location>
</feature>
<keyword evidence="2" id="KW-0472">Membrane</keyword>
<evidence type="ECO:0000256" key="1">
    <source>
        <dbReference type="SAM" id="MobiDB-lite"/>
    </source>
</evidence>
<feature type="region of interest" description="Disordered" evidence="1">
    <location>
        <begin position="86"/>
        <end position="167"/>
    </location>
</feature>
<feature type="compositionally biased region" description="Basic and acidic residues" evidence="1">
    <location>
        <begin position="476"/>
        <end position="487"/>
    </location>
</feature>
<keyword evidence="2" id="KW-0812">Transmembrane</keyword>
<sequence length="563" mass="63567">MPLEQTITIVNNSGKIIGTGKQLLSVFKEAKGAYQERKAQLKSERSTLSRAQTFDLHPTRSLYRHHDPHDYAEYYEEDDDYYHHQYHDERSRHRRRDVAPSEASSRRTARRSRSVVSKHRHRDRDYGSIAGSRAQAPLTERNLKTHSEVSSTAPSRTARDSNHYRSPYVETARDMTVSKLDLVHADMRSLAISERRPPPTIMTRRQSMQEFDGGRRNSYDSQAHSSRRNSPAKDIDMHLAYGDIPPDLEHRVDLDPEEAEADPESKAKAIIRKVEFMLDEADCLKHSATSTITHLQQNPDAAAAVALSLAELSKLVTQMSPAFIGFIKGGSPAVFALLASPHFLIGSAAVVGVTVVMFGGWKIVKKVKEAQVAREALAYEGVPLDRPAPMRTQSEFSTGMDEALILDDELSSIDTWRRGILPEFGEAESADMELITPEADRAIRKEKDADYDDLRSRRSARTTKTSKTSKTAKSKRTQERQIPERKSSRQQQQPTAESVAGTERSRKTSSKKKDKAPLRAIEDGRSRRGEDEFDLGLRPKAQRQSNMLKALFKNKKEKELVHV</sequence>
<feature type="compositionally biased region" description="Basic and acidic residues" evidence="1">
    <location>
        <begin position="446"/>
        <end position="456"/>
    </location>
</feature>
<name>A0A086T9S4_HAPC1</name>